<sequence>MGHKKNKLQKQKKEKQLWGDDDSTVQPPSSSSSSSEKNYFKLLHDDCREMEHTILDHEPKQYCQKKKKQQKVDEEENISNKTKKKKSREKQVQDESLDSTSVDAESSLSQKSKKKTMSNLDYINILEETLTEEEKNEFFNVTHTTRQLISSTQDLQKSMSEYSTYLNNMLLNNNSSNNSSSFVMSSDATAELLTLELSKHYEFFKCNSFNRNESLAAIVVLVSKISKRIFSRDERNAFYVCKVLNLLCNMMTRLAPALNDCEEYSQIVDELAFILYKFAEHAKARYVMLATGVFYSLWMVAQSSKNDATIVHVNEVMELLGGALSMGFDLGNLLVHSNKYSRDVEYLKSTLSAYGEAESTADTSGSFPDTFIGFSNNESEIYVTENDFNVSVHYAIVSSRSNFLSKNCLKWNPTTNVLSTHETGPGYYLLVDPDISWYALLKFLQIIYSDKLSASLEETKKLRTTAENPNNFSVEQKLISEGLPKLFSTLYNEKTRTNATNCLESLGETNDESVVAMQSLFDDFDEQLLKDEMNYFFGKPSFSLSWYYYYTAPPPPQTNTFSTDFLKRKTKIRQHAIVLNGIEDDLSTLFNNLVRTSFERDGIIDQKAFENFYPDIKITTDTEDLQEIDFILQEELENNPLFAHVLECKGFYLHRSIISSRSEFFKKLLQYEGTSNEDSNTSRIETCHINNFSLSTLFVVFQFIYGGLREDMTMYSENIVEVFLAADLFLLFGLKKFCEQKICENITVENVEQLYSISIIYNSELIREKCKELMFQNNIPFSTNIKNFKQY</sequence>
<accession>A0A6A5CEJ5</accession>
<comment type="caution">
    <text evidence="3">The sequence shown here is derived from an EMBL/GenBank/DDBJ whole genome shotgun (WGS) entry which is preliminary data.</text>
</comment>
<dbReference type="AlphaFoldDB" id="A0A6A5CEJ5"/>
<dbReference type="Pfam" id="PF00651">
    <property type="entry name" value="BTB"/>
    <property type="match status" value="1"/>
</dbReference>
<dbReference type="InterPro" id="IPR000210">
    <property type="entry name" value="BTB/POZ_dom"/>
</dbReference>
<dbReference type="SUPFAM" id="SSF54695">
    <property type="entry name" value="POZ domain"/>
    <property type="match status" value="1"/>
</dbReference>
<feature type="region of interest" description="Disordered" evidence="1">
    <location>
        <begin position="1"/>
        <end position="37"/>
    </location>
</feature>
<dbReference type="InterPro" id="IPR011333">
    <property type="entry name" value="SKP1/BTB/POZ_sf"/>
</dbReference>
<organism evidence="3 4">
    <name type="scientific">Naegleria fowleri</name>
    <name type="common">Brain eating amoeba</name>
    <dbReference type="NCBI Taxonomy" id="5763"/>
    <lineage>
        <taxon>Eukaryota</taxon>
        <taxon>Discoba</taxon>
        <taxon>Heterolobosea</taxon>
        <taxon>Tetramitia</taxon>
        <taxon>Eutetramitia</taxon>
        <taxon>Vahlkampfiidae</taxon>
        <taxon>Naegleria</taxon>
    </lineage>
</organism>
<dbReference type="PANTHER" id="PTHR46071:SF2">
    <property type="entry name" value="ANKYRIN REPEAT AND BTB_POZ DOMAIN-CONTAINING PROTEIN 2-LIKE PROTEIN"/>
    <property type="match status" value="1"/>
</dbReference>
<dbReference type="EMBL" id="VFQX01000004">
    <property type="protein sequence ID" value="KAF0983739.1"/>
    <property type="molecule type" value="Genomic_DNA"/>
</dbReference>
<dbReference type="Gene3D" id="3.30.710.10">
    <property type="entry name" value="Potassium Channel Kv1.1, Chain A"/>
    <property type="match status" value="1"/>
</dbReference>
<dbReference type="VEuPathDB" id="AmoebaDB:FDP41_007654"/>
<dbReference type="SMART" id="SM00225">
    <property type="entry name" value="BTB"/>
    <property type="match status" value="1"/>
</dbReference>
<evidence type="ECO:0000259" key="2">
    <source>
        <dbReference type="PROSITE" id="PS50097"/>
    </source>
</evidence>
<feature type="compositionally biased region" description="Basic and acidic residues" evidence="1">
    <location>
        <begin position="51"/>
        <end position="60"/>
    </location>
</feature>
<dbReference type="VEuPathDB" id="AmoebaDB:NF0016210"/>
<feature type="compositionally biased region" description="Polar residues" evidence="1">
    <location>
        <begin position="98"/>
        <end position="110"/>
    </location>
</feature>
<proteinExistence type="predicted"/>
<dbReference type="RefSeq" id="XP_044568452.1">
    <property type="nucleotide sequence ID" value="XM_044711422.1"/>
</dbReference>
<dbReference type="GeneID" id="68114872"/>
<keyword evidence="4" id="KW-1185">Reference proteome</keyword>
<dbReference type="PROSITE" id="PS50097">
    <property type="entry name" value="BTB"/>
    <property type="match status" value="1"/>
</dbReference>
<reference evidence="3 4" key="1">
    <citation type="journal article" date="2019" name="Sci. Rep.">
        <title>Nanopore sequencing improves the draft genome of the human pathogenic amoeba Naegleria fowleri.</title>
        <authorList>
            <person name="Liechti N."/>
            <person name="Schurch N."/>
            <person name="Bruggmann R."/>
            <person name="Wittwer M."/>
        </authorList>
    </citation>
    <scope>NUCLEOTIDE SEQUENCE [LARGE SCALE GENOMIC DNA]</scope>
    <source>
        <strain evidence="3 4">ATCC 30894</strain>
    </source>
</reference>
<protein>
    <recommendedName>
        <fullName evidence="2">BTB domain-containing protein</fullName>
    </recommendedName>
</protein>
<feature type="domain" description="BTB" evidence="2">
    <location>
        <begin position="628"/>
        <end position="707"/>
    </location>
</feature>
<evidence type="ECO:0000313" key="4">
    <source>
        <dbReference type="Proteomes" id="UP000444721"/>
    </source>
</evidence>
<dbReference type="VEuPathDB" id="AmoebaDB:NF0016220"/>
<dbReference type="PANTHER" id="PTHR46071">
    <property type="entry name" value="ANKYRIN REPEAT AND BTB/POZ DOMAIN-CONTAINING"/>
    <property type="match status" value="1"/>
</dbReference>
<dbReference type="OrthoDB" id="194443at2759"/>
<evidence type="ECO:0000313" key="3">
    <source>
        <dbReference type="EMBL" id="KAF0983739.1"/>
    </source>
</evidence>
<name>A0A6A5CEJ5_NAEFO</name>
<dbReference type="Proteomes" id="UP000444721">
    <property type="component" value="Unassembled WGS sequence"/>
</dbReference>
<gene>
    <name evidence="3" type="ORF">FDP41_007654</name>
</gene>
<dbReference type="VEuPathDB" id="AmoebaDB:NfTy_006870"/>
<dbReference type="InterPro" id="IPR052089">
    <property type="entry name" value="Ankyrin-BTB/POZ_domain"/>
</dbReference>
<feature type="region of interest" description="Disordered" evidence="1">
    <location>
        <begin position="51"/>
        <end position="113"/>
    </location>
</feature>
<evidence type="ECO:0000256" key="1">
    <source>
        <dbReference type="SAM" id="MobiDB-lite"/>
    </source>
</evidence>
<feature type="compositionally biased region" description="Basic residues" evidence="1">
    <location>
        <begin position="1"/>
        <end position="13"/>
    </location>
</feature>